<dbReference type="Gene3D" id="3.30.1330.40">
    <property type="entry name" value="RutC-like"/>
    <property type="match status" value="1"/>
</dbReference>
<organism evidence="1 2">
    <name type="scientific">Paraburkholderia pallida</name>
    <dbReference type="NCBI Taxonomy" id="2547399"/>
    <lineage>
        <taxon>Bacteria</taxon>
        <taxon>Pseudomonadati</taxon>
        <taxon>Pseudomonadota</taxon>
        <taxon>Betaproteobacteria</taxon>
        <taxon>Burkholderiales</taxon>
        <taxon>Burkholderiaceae</taxon>
        <taxon>Paraburkholderia</taxon>
    </lineage>
</organism>
<dbReference type="GO" id="GO:0019239">
    <property type="term" value="F:deaminase activity"/>
    <property type="evidence" value="ECO:0007669"/>
    <property type="project" value="TreeGrafter"/>
</dbReference>
<dbReference type="PANTHER" id="PTHR11803">
    <property type="entry name" value="2-IMINOBUTANOATE/2-IMINOPROPANOATE DEAMINASE RIDA"/>
    <property type="match status" value="1"/>
</dbReference>
<dbReference type="GO" id="GO:0005829">
    <property type="term" value="C:cytosol"/>
    <property type="evidence" value="ECO:0007669"/>
    <property type="project" value="TreeGrafter"/>
</dbReference>
<dbReference type="InterPro" id="IPR038743">
    <property type="entry name" value="YjgH-like"/>
</dbReference>
<proteinExistence type="predicted"/>
<accession>A0A4V1B0Z0</accession>
<dbReference type="InterPro" id="IPR035959">
    <property type="entry name" value="RutC-like_sf"/>
</dbReference>
<dbReference type="AlphaFoldDB" id="A0A4V1B0Z0"/>
<dbReference type="OrthoDB" id="9809792at2"/>
<dbReference type="CDD" id="cd02198">
    <property type="entry name" value="YjgH_like"/>
    <property type="match status" value="1"/>
</dbReference>
<dbReference type="RefSeq" id="WP_134760830.1">
    <property type="nucleotide sequence ID" value="NZ_CP038152.1"/>
</dbReference>
<dbReference type="SUPFAM" id="SSF55298">
    <property type="entry name" value="YjgF-like"/>
    <property type="match status" value="1"/>
</dbReference>
<dbReference type="InterPro" id="IPR006175">
    <property type="entry name" value="YjgF/YER057c/UK114"/>
</dbReference>
<protein>
    <submittedName>
        <fullName evidence="1">RidA family protein</fullName>
    </submittedName>
</protein>
<dbReference type="Pfam" id="PF01042">
    <property type="entry name" value="Ribonuc_L-PSP"/>
    <property type="match status" value="1"/>
</dbReference>
<gene>
    <name evidence="1" type="ORF">E1956_43015</name>
</gene>
<reference evidence="1 2" key="1">
    <citation type="submission" date="2019-03" db="EMBL/GenBank/DDBJ databases">
        <title>Paraburkholderia sp. 7MH5, isolated from subtropical forest soil.</title>
        <authorList>
            <person name="Gao Z.-H."/>
            <person name="Qiu L.-H."/>
        </authorList>
    </citation>
    <scope>NUCLEOTIDE SEQUENCE [LARGE SCALE GENOMIC DNA]</scope>
    <source>
        <strain evidence="1 2">7MH5</strain>
        <plasmid evidence="1 2">unnamed1</plasmid>
    </source>
</reference>
<dbReference type="PANTHER" id="PTHR11803:SF44">
    <property type="entry name" value="RUTC FAMILY PROTEIN YJGH"/>
    <property type="match status" value="1"/>
</dbReference>
<dbReference type="Proteomes" id="UP000295727">
    <property type="component" value="Plasmid unnamed1"/>
</dbReference>
<evidence type="ECO:0000313" key="2">
    <source>
        <dbReference type="Proteomes" id="UP000295727"/>
    </source>
</evidence>
<dbReference type="KEGG" id="ppai:E1956_43015"/>
<name>A0A4V1B0Z0_9BURK</name>
<keyword evidence="1" id="KW-0614">Plasmid</keyword>
<sequence length="137" mass="15218">MKSNQQRQSIVPSAFRTRYENFHYSPAVRVGDIVWVSGQVGTDSEGRVGIDMTEQARFAFDALKCVLEQAGATLADVVELNTFHTQMRQEIQAFVAVKDEYFPSDYPAWTAVGVTELARAEFRIEIRAVAVVGSGGR</sequence>
<keyword evidence="2" id="KW-1185">Reference proteome</keyword>
<geneLocation type="plasmid" evidence="1 2">
    <name>unnamed1</name>
</geneLocation>
<dbReference type="EMBL" id="CP038152">
    <property type="protein sequence ID" value="QBR04443.1"/>
    <property type="molecule type" value="Genomic_DNA"/>
</dbReference>
<evidence type="ECO:0000313" key="1">
    <source>
        <dbReference type="EMBL" id="QBR04443.1"/>
    </source>
</evidence>